<evidence type="ECO:0000256" key="1">
    <source>
        <dbReference type="SAM" id="Coils"/>
    </source>
</evidence>
<dbReference type="GO" id="GO:0005096">
    <property type="term" value="F:GTPase activator activity"/>
    <property type="evidence" value="ECO:0007669"/>
    <property type="project" value="TreeGrafter"/>
</dbReference>
<dbReference type="EMBL" id="ADFV01108039">
    <property type="status" value="NOT_ANNOTATED_CDS"/>
    <property type="molecule type" value="Genomic_DNA"/>
</dbReference>
<accession>A0A2I3H957</accession>
<dbReference type="EMBL" id="ADFV01108045">
    <property type="status" value="NOT_ANNOTATED_CDS"/>
    <property type="molecule type" value="Genomic_DNA"/>
</dbReference>
<dbReference type="PROSITE" id="PS50086">
    <property type="entry name" value="TBC_RABGAP"/>
    <property type="match status" value="1"/>
</dbReference>
<feature type="region of interest" description="Disordered" evidence="2">
    <location>
        <begin position="108"/>
        <end position="130"/>
    </location>
</feature>
<dbReference type="GO" id="GO:0005773">
    <property type="term" value="C:vacuole"/>
    <property type="evidence" value="ECO:0007669"/>
    <property type="project" value="UniProtKB-ARBA"/>
</dbReference>
<dbReference type="Ensembl" id="ENSNLET00000058410.1">
    <property type="protein sequence ID" value="ENSNLEP00000040035.1"/>
    <property type="gene ID" value="ENSNLEG00000011813.3"/>
</dbReference>
<sequence>MTDGKLSTSTNGIALMGILDGRPGNPLQNLQHVNLKAPRLLSAPEYGPKLKLRALEDRHSLQSVDSGIPTLEIGNPEPVPCSAVHVRRKQSDSDLIPERAFQSACALPSCAPPAPSSSEREQSVRKSSTFPRTGYDSVKLYSPTSKALTRSDDVSVCSVSSLGTELSTTLSVSNEDILDLVVTSSSSAIVTLENDDDPQFTNVTLSSVKETSGLYQQDCIHEAEEGSKLKILGPFSNFFARNLLARKQSARLDKHSDLGWKLFGKAPLRENAQKDSKRIQKEYEDKAGRPSKPPSPKQNVRKNLDFEPLSTTALILEDRPANLPAKPAEEAQKHRQQYEEMVVQAKKRELKEAQRRKKQLEERCRVEESIGNAVLTWNNEILPNWETMWCSRKVRDLWWQGIPPSVRGKVWSLAIGNELNITHELFDICLARAKERWRSLSTGGSEVENEGRVSSKTILMHVLFFILGAYTCYRPDVGYVQGMSFIAAVLILNLDTADAFIAFSNLLNKPCQMAFFRVDHGLMLTYFAAFEVFFEENLPKLFAHFKKNNLTPDIYLIDWIFTLYSKSLPLDLACRIWDVFCRDGEEFLFRTALGILKLFEDILTKMDFIHMAQFLTRLPEDLPAEELFASIATIQMQSRNKKWAQVLTALQKDSREMEKGSPSLRH</sequence>
<reference evidence="4" key="3">
    <citation type="submission" date="2025-09" db="UniProtKB">
        <authorList>
            <consortium name="Ensembl"/>
        </authorList>
    </citation>
    <scope>IDENTIFICATION</scope>
</reference>
<dbReference type="GO" id="GO:0016192">
    <property type="term" value="P:vesicle-mediated transport"/>
    <property type="evidence" value="ECO:0007669"/>
    <property type="project" value="UniProtKB-ARBA"/>
</dbReference>
<keyword evidence="1" id="KW-0175">Coiled coil</keyword>
<feature type="region of interest" description="Disordered" evidence="2">
    <location>
        <begin position="271"/>
        <end position="304"/>
    </location>
</feature>
<evidence type="ECO:0000313" key="4">
    <source>
        <dbReference type="Ensembl" id="ENSNLEP00000040035.1"/>
    </source>
</evidence>
<dbReference type="Gene3D" id="1.10.8.270">
    <property type="entry name" value="putative rabgap domain of human tbc1 domain family member 14 like domains"/>
    <property type="match status" value="1"/>
</dbReference>
<dbReference type="EMBL" id="ADFV01108038">
    <property type="status" value="NOT_ANNOTATED_CDS"/>
    <property type="molecule type" value="Genomic_DNA"/>
</dbReference>
<dbReference type="EMBL" id="ADFV01108042">
    <property type="status" value="NOT_ANNOTATED_CDS"/>
    <property type="molecule type" value="Genomic_DNA"/>
</dbReference>
<evidence type="ECO:0000259" key="3">
    <source>
        <dbReference type="PROSITE" id="PS50086"/>
    </source>
</evidence>
<keyword evidence="5" id="KW-1185">Reference proteome</keyword>
<dbReference type="SMART" id="SM00164">
    <property type="entry name" value="TBC"/>
    <property type="match status" value="1"/>
</dbReference>
<dbReference type="EMBL" id="ADFV01108036">
    <property type="status" value="NOT_ANNOTATED_CDS"/>
    <property type="molecule type" value="Genomic_DNA"/>
</dbReference>
<dbReference type="PANTHER" id="PTHR47219">
    <property type="entry name" value="RAB GTPASE-ACTIVATING PROTEIN 1-LIKE"/>
    <property type="match status" value="1"/>
</dbReference>
<dbReference type="AlphaFoldDB" id="A0A2I3H957"/>
<dbReference type="Gene3D" id="1.10.472.80">
    <property type="entry name" value="Ypt/Rab-GAP domain of gyp1p, domain 3"/>
    <property type="match status" value="1"/>
</dbReference>
<dbReference type="InterPro" id="IPR000195">
    <property type="entry name" value="Rab-GAP-TBC_dom"/>
</dbReference>
<feature type="coiled-coil region" evidence="1">
    <location>
        <begin position="328"/>
        <end position="370"/>
    </location>
</feature>
<protein>
    <submittedName>
        <fullName evidence="4">TBC1 domain family member 14</fullName>
    </submittedName>
</protein>
<dbReference type="EMBL" id="ADFV01108037">
    <property type="status" value="NOT_ANNOTATED_CDS"/>
    <property type="molecule type" value="Genomic_DNA"/>
</dbReference>
<dbReference type="FunFam" id="1.10.472.80:FF:000006">
    <property type="entry name" value="TBC1 domain family member 14"/>
    <property type="match status" value="1"/>
</dbReference>
<reference evidence="4 5" key="1">
    <citation type="submission" date="2012-10" db="EMBL/GenBank/DDBJ databases">
        <authorList>
            <consortium name="Gibbon Genome Sequencing Consortium"/>
        </authorList>
    </citation>
    <scope>NUCLEOTIDE SEQUENCE [LARGE SCALE GENOMIC DNA]</scope>
</reference>
<evidence type="ECO:0000256" key="2">
    <source>
        <dbReference type="SAM" id="MobiDB-lite"/>
    </source>
</evidence>
<dbReference type="GO" id="GO:0031267">
    <property type="term" value="F:small GTPase binding"/>
    <property type="evidence" value="ECO:0007669"/>
    <property type="project" value="TreeGrafter"/>
</dbReference>
<proteinExistence type="predicted"/>
<dbReference type="SUPFAM" id="SSF47923">
    <property type="entry name" value="Ypt/Rab-GAP domain of gyp1p"/>
    <property type="match status" value="2"/>
</dbReference>
<dbReference type="EMBL" id="ADFV01108041">
    <property type="status" value="NOT_ANNOTATED_CDS"/>
    <property type="molecule type" value="Genomic_DNA"/>
</dbReference>
<dbReference type="EMBL" id="ADFV01108044">
    <property type="status" value="NOT_ANNOTATED_CDS"/>
    <property type="molecule type" value="Genomic_DNA"/>
</dbReference>
<dbReference type="PANTHER" id="PTHR47219:SF21">
    <property type="entry name" value="TBC1 DOMAIN FAMILY MEMBER 14"/>
    <property type="match status" value="1"/>
</dbReference>
<gene>
    <name evidence="4" type="primary">TBC1D14</name>
</gene>
<name>A0A2I3H957_NOMLE</name>
<feature type="domain" description="Rab-GAP TBC" evidence="3">
    <location>
        <begin position="401"/>
        <end position="584"/>
    </location>
</feature>
<feature type="compositionally biased region" description="Basic and acidic residues" evidence="2">
    <location>
        <begin position="271"/>
        <end position="288"/>
    </location>
</feature>
<dbReference type="GeneTree" id="ENSGT00940000157250"/>
<dbReference type="InterPro" id="IPR050302">
    <property type="entry name" value="Rab_GAP_TBC_domain"/>
</dbReference>
<dbReference type="EMBL" id="ADFV01108043">
    <property type="status" value="NOT_ANNOTATED_CDS"/>
    <property type="molecule type" value="Genomic_DNA"/>
</dbReference>
<dbReference type="FunFam" id="1.10.10.750:FF:000005">
    <property type="entry name" value="TBC1 domain family member 14"/>
    <property type="match status" value="1"/>
</dbReference>
<evidence type="ECO:0000313" key="5">
    <source>
        <dbReference type="Proteomes" id="UP000001073"/>
    </source>
</evidence>
<dbReference type="Pfam" id="PF00566">
    <property type="entry name" value="RabGAP-TBC"/>
    <property type="match status" value="1"/>
</dbReference>
<reference evidence="4" key="2">
    <citation type="submission" date="2025-08" db="UniProtKB">
        <authorList>
            <consortium name="Ensembl"/>
        </authorList>
    </citation>
    <scope>IDENTIFICATION</scope>
</reference>
<dbReference type="Proteomes" id="UP000001073">
    <property type="component" value="Chromosome 20"/>
</dbReference>
<organism evidence="4 5">
    <name type="scientific">Nomascus leucogenys</name>
    <name type="common">Northern white-cheeked gibbon</name>
    <name type="synonym">Hylobates leucogenys</name>
    <dbReference type="NCBI Taxonomy" id="61853"/>
    <lineage>
        <taxon>Eukaryota</taxon>
        <taxon>Metazoa</taxon>
        <taxon>Chordata</taxon>
        <taxon>Craniata</taxon>
        <taxon>Vertebrata</taxon>
        <taxon>Euteleostomi</taxon>
        <taxon>Mammalia</taxon>
        <taxon>Eutheria</taxon>
        <taxon>Euarchontoglires</taxon>
        <taxon>Primates</taxon>
        <taxon>Haplorrhini</taxon>
        <taxon>Catarrhini</taxon>
        <taxon>Hylobatidae</taxon>
        <taxon>Nomascus</taxon>
    </lineage>
</organism>
<dbReference type="InterPro" id="IPR035969">
    <property type="entry name" value="Rab-GAP_TBC_sf"/>
</dbReference>
<dbReference type="Gene3D" id="1.10.10.750">
    <property type="entry name" value="Ypt/Rab-GAP domain of gyp1p, domain 1"/>
    <property type="match status" value="1"/>
</dbReference>
<dbReference type="GO" id="GO:0031410">
    <property type="term" value="C:cytoplasmic vesicle"/>
    <property type="evidence" value="ECO:0007669"/>
    <property type="project" value="UniProtKB-ARBA"/>
</dbReference>
<dbReference type="EMBL" id="ADFV01108040">
    <property type="status" value="NOT_ANNOTATED_CDS"/>
    <property type="molecule type" value="Genomic_DNA"/>
</dbReference>